<feature type="domain" description="Cupin type-2" evidence="1">
    <location>
        <begin position="58"/>
        <end position="112"/>
    </location>
</feature>
<dbReference type="Gene3D" id="2.60.120.10">
    <property type="entry name" value="Jelly Rolls"/>
    <property type="match status" value="1"/>
</dbReference>
<evidence type="ECO:0000259" key="1">
    <source>
        <dbReference type="Pfam" id="PF07883"/>
    </source>
</evidence>
<dbReference type="SUPFAM" id="SSF51182">
    <property type="entry name" value="RmlC-like cupins"/>
    <property type="match status" value="1"/>
</dbReference>
<comment type="caution">
    <text evidence="2">The sequence shown here is derived from an EMBL/GenBank/DDBJ whole genome shotgun (WGS) entry which is preliminary data.</text>
</comment>
<protein>
    <submittedName>
        <fullName evidence="2">Cupin domain-containing protein</fullName>
    </submittedName>
</protein>
<evidence type="ECO:0000313" key="3">
    <source>
        <dbReference type="Proteomes" id="UP000655366"/>
    </source>
</evidence>
<accession>A0A931G785</accession>
<dbReference type="InterPro" id="IPR014710">
    <property type="entry name" value="RmlC-like_jellyroll"/>
</dbReference>
<dbReference type="EMBL" id="JADNYM010000006">
    <property type="protein sequence ID" value="MBG0739019.1"/>
    <property type="molecule type" value="Genomic_DNA"/>
</dbReference>
<name>A0A931G785_9MICC</name>
<dbReference type="Pfam" id="PF07883">
    <property type="entry name" value="Cupin_2"/>
    <property type="match status" value="1"/>
</dbReference>
<dbReference type="Proteomes" id="UP000655366">
    <property type="component" value="Unassembled WGS sequence"/>
</dbReference>
<gene>
    <name evidence="2" type="ORF">IV500_06340</name>
</gene>
<reference evidence="2 3" key="1">
    <citation type="submission" date="2020-11" db="EMBL/GenBank/DDBJ databases">
        <title>Arthrobacter antarcticus sp. nov., isolated from Antarctic Soil.</title>
        <authorList>
            <person name="Li J."/>
        </authorList>
    </citation>
    <scope>NUCLEOTIDE SEQUENCE [LARGE SCALE GENOMIC DNA]</scope>
    <source>
        <strain evidence="2 3">Z1-20</strain>
    </source>
</reference>
<dbReference type="AlphaFoldDB" id="A0A931G785"/>
<dbReference type="InterPro" id="IPR013096">
    <property type="entry name" value="Cupin_2"/>
</dbReference>
<dbReference type="RefSeq" id="WP_196395965.1">
    <property type="nucleotide sequence ID" value="NZ_JADNYM010000006.1"/>
</dbReference>
<keyword evidence="3" id="KW-1185">Reference proteome</keyword>
<sequence>MGQLEHPRTETAGVGVVRSSAIEESLTGNQRQYLAGPLGRPQDLEHLPYGDVEVGMSSYPVDTADQPHLHPQQREYQYILNGCALLLNLDTGQIHVLRTGDFYVVEPGVAHAQKQEAGTRILFFKHPAGNDKVLIDPDAELTGWLENLDFHAQTPKSSAVASPQENQ</sequence>
<dbReference type="InterPro" id="IPR011051">
    <property type="entry name" value="RmlC_Cupin_sf"/>
</dbReference>
<dbReference type="CDD" id="cd02208">
    <property type="entry name" value="cupin_RmlC-like"/>
    <property type="match status" value="1"/>
</dbReference>
<organism evidence="2 3">
    <name type="scientific">Arthrobacter terrae</name>
    <dbReference type="NCBI Taxonomy" id="2935737"/>
    <lineage>
        <taxon>Bacteria</taxon>
        <taxon>Bacillati</taxon>
        <taxon>Actinomycetota</taxon>
        <taxon>Actinomycetes</taxon>
        <taxon>Micrococcales</taxon>
        <taxon>Micrococcaceae</taxon>
        <taxon>Arthrobacter</taxon>
    </lineage>
</organism>
<evidence type="ECO:0000313" key="2">
    <source>
        <dbReference type="EMBL" id="MBG0739019.1"/>
    </source>
</evidence>
<proteinExistence type="predicted"/>